<evidence type="ECO:0000256" key="1">
    <source>
        <dbReference type="SAM" id="Phobius"/>
    </source>
</evidence>
<accession>A0A4S8ME85</accession>
<protein>
    <submittedName>
        <fullName evidence="2">Uncharacterized protein</fullName>
    </submittedName>
</protein>
<evidence type="ECO:0000313" key="3">
    <source>
        <dbReference type="Proteomes" id="UP000297245"/>
    </source>
</evidence>
<organism evidence="2 3">
    <name type="scientific">Dendrothele bispora (strain CBS 962.96)</name>
    <dbReference type="NCBI Taxonomy" id="1314807"/>
    <lineage>
        <taxon>Eukaryota</taxon>
        <taxon>Fungi</taxon>
        <taxon>Dikarya</taxon>
        <taxon>Basidiomycota</taxon>
        <taxon>Agaricomycotina</taxon>
        <taxon>Agaricomycetes</taxon>
        <taxon>Agaricomycetidae</taxon>
        <taxon>Agaricales</taxon>
        <taxon>Agaricales incertae sedis</taxon>
        <taxon>Dendrothele</taxon>
    </lineage>
</organism>
<gene>
    <name evidence="2" type="ORF">K435DRAFT_437245</name>
</gene>
<keyword evidence="1" id="KW-0472">Membrane</keyword>
<dbReference type="Proteomes" id="UP000297245">
    <property type="component" value="Unassembled WGS sequence"/>
</dbReference>
<keyword evidence="1" id="KW-0812">Transmembrane</keyword>
<proteinExistence type="predicted"/>
<reference evidence="2 3" key="1">
    <citation type="journal article" date="2019" name="Nat. Ecol. Evol.">
        <title>Megaphylogeny resolves global patterns of mushroom evolution.</title>
        <authorList>
            <person name="Varga T."/>
            <person name="Krizsan K."/>
            <person name="Foldi C."/>
            <person name="Dima B."/>
            <person name="Sanchez-Garcia M."/>
            <person name="Sanchez-Ramirez S."/>
            <person name="Szollosi G.J."/>
            <person name="Szarkandi J.G."/>
            <person name="Papp V."/>
            <person name="Albert L."/>
            <person name="Andreopoulos W."/>
            <person name="Angelini C."/>
            <person name="Antonin V."/>
            <person name="Barry K.W."/>
            <person name="Bougher N.L."/>
            <person name="Buchanan P."/>
            <person name="Buyck B."/>
            <person name="Bense V."/>
            <person name="Catcheside P."/>
            <person name="Chovatia M."/>
            <person name="Cooper J."/>
            <person name="Damon W."/>
            <person name="Desjardin D."/>
            <person name="Finy P."/>
            <person name="Geml J."/>
            <person name="Haridas S."/>
            <person name="Hughes K."/>
            <person name="Justo A."/>
            <person name="Karasinski D."/>
            <person name="Kautmanova I."/>
            <person name="Kiss B."/>
            <person name="Kocsube S."/>
            <person name="Kotiranta H."/>
            <person name="LaButti K.M."/>
            <person name="Lechner B.E."/>
            <person name="Liimatainen K."/>
            <person name="Lipzen A."/>
            <person name="Lukacs Z."/>
            <person name="Mihaltcheva S."/>
            <person name="Morgado L.N."/>
            <person name="Niskanen T."/>
            <person name="Noordeloos M.E."/>
            <person name="Ohm R.A."/>
            <person name="Ortiz-Santana B."/>
            <person name="Ovrebo C."/>
            <person name="Racz N."/>
            <person name="Riley R."/>
            <person name="Savchenko A."/>
            <person name="Shiryaev A."/>
            <person name="Soop K."/>
            <person name="Spirin V."/>
            <person name="Szebenyi C."/>
            <person name="Tomsovsky M."/>
            <person name="Tulloss R.E."/>
            <person name="Uehling J."/>
            <person name="Grigoriev I.V."/>
            <person name="Vagvolgyi C."/>
            <person name="Papp T."/>
            <person name="Martin F.M."/>
            <person name="Miettinen O."/>
            <person name="Hibbett D.S."/>
            <person name="Nagy L.G."/>
        </authorList>
    </citation>
    <scope>NUCLEOTIDE SEQUENCE [LARGE SCALE GENOMIC DNA]</scope>
    <source>
        <strain evidence="2 3">CBS 962.96</strain>
    </source>
</reference>
<keyword evidence="1" id="KW-1133">Transmembrane helix</keyword>
<name>A0A4S8ME85_DENBC</name>
<keyword evidence="3" id="KW-1185">Reference proteome</keyword>
<sequence length="115" mass="13425">MIPYSRSSLPSVSISAPFPGFRITRHFLHFRFLVPCCCRAFNTVFRCISESVAALICLTYSTHREYHPPLYFTFTALLLFFLSQLETLIHIFLSFFFPLYDSRSVRLVHSHARPT</sequence>
<feature type="transmembrane region" description="Helical" evidence="1">
    <location>
        <begin position="70"/>
        <end position="97"/>
    </location>
</feature>
<dbReference type="AlphaFoldDB" id="A0A4S8ME85"/>
<evidence type="ECO:0000313" key="2">
    <source>
        <dbReference type="EMBL" id="THV00721.1"/>
    </source>
</evidence>
<dbReference type="EMBL" id="ML179100">
    <property type="protein sequence ID" value="THV00721.1"/>
    <property type="molecule type" value="Genomic_DNA"/>
</dbReference>